<gene>
    <name evidence="1" type="ORF">K8I29_01475</name>
</gene>
<accession>A0A953J9Z0</accession>
<reference evidence="1" key="2">
    <citation type="submission" date="2021-08" db="EMBL/GenBank/DDBJ databases">
        <authorList>
            <person name="Dalcin Martins P."/>
        </authorList>
    </citation>
    <scope>NUCLEOTIDE SEQUENCE</scope>
    <source>
        <strain evidence="1">MAG_39</strain>
    </source>
</reference>
<evidence type="ECO:0000313" key="1">
    <source>
        <dbReference type="EMBL" id="MBZ0154870.1"/>
    </source>
</evidence>
<name>A0A953J9Z0_9BACT</name>
<proteinExistence type="predicted"/>
<organism evidence="1 2">
    <name type="scientific">Candidatus Nitrobium versatile</name>
    <dbReference type="NCBI Taxonomy" id="2884831"/>
    <lineage>
        <taxon>Bacteria</taxon>
        <taxon>Pseudomonadati</taxon>
        <taxon>Nitrospirota</taxon>
        <taxon>Nitrospiria</taxon>
        <taxon>Nitrospirales</taxon>
        <taxon>Nitrospiraceae</taxon>
        <taxon>Candidatus Nitrobium</taxon>
    </lineage>
</organism>
<dbReference type="AlphaFoldDB" id="A0A953J9Z0"/>
<dbReference type="Proteomes" id="UP000705867">
    <property type="component" value="Unassembled WGS sequence"/>
</dbReference>
<evidence type="ECO:0000313" key="2">
    <source>
        <dbReference type="Proteomes" id="UP000705867"/>
    </source>
</evidence>
<sequence length="728" mass="81376">MRSINGRFKQTCLKYLLASAVIWVLLLPRAAVADGINGIAELSYTHLVTRTEDSSGTATRQKTDDFFQRYNISLTRSIFPHLRMNARGIFESEVAKSTSDTQETKTTLTKISPYIDFLLSTPFYTADVGYHRTEEKQSTTGSAPTVATRESYNASLGLRPEGLPTLTMLLLRSYTYNEDRSTQNNVTDNIFLSSKYSLFKGLDLAYQAIYNDSRDKVTGLETTNLTQNGRATYATQFLRNRVLLSTNYNITQRQTITSNTGTGEVLFQIFPLASLSGIDTPPDTPSDDTLLPAISGINIGLTLTGDTRTRNVGLDLGAETEVNTLHVFVNQDISTIASLFSWEVYISSDTTDRKHWTLWQSASSFPFSLFDRRFAITFPTVSTRFIKVVTKPLTPPVVAPGVSDVYNILVTELQAFISKPADTVRGKTVQISQTYDMNVRARLLDSPAVFYDFYYWYTRTDLPAASRYILSNGLSVDHRFNRFFSGGARIAREDGKESSGRKVAYVYSALLRAVPMRTLNHSLVFSGRNEEKEEGKSDTHSLFLTNLIELYPGITINLSGGLNFSTSETGQKSDSTIMNVGAQIIPHKTMNINFNYSDTVTKQSGGGVEETTTYTKKGDLSLSYNPFKAVSLFTSLSIISEKDMEDKVIHNYGTTWAPFPDGALQFNFFYNESLKSENNGKDTSISPTLRWNISKSIFLNLSYQIVKSESSTQMSRSRNFNTNLNVLF</sequence>
<reference evidence="1" key="1">
    <citation type="journal article" date="2021" name="bioRxiv">
        <title>Unraveling nitrogen, sulfur and carbon metabolic pathways and microbial community transcriptional responses to substrate deprivation and toxicity stresses in a bioreactor mimicking anoxic brackish coastal sediment conditions.</title>
        <authorList>
            <person name="Martins P.D."/>
            <person name="Echeveste M.J."/>
            <person name="Arshad A."/>
            <person name="Kurth J."/>
            <person name="Ouboter H."/>
            <person name="Jetten M.S.M."/>
            <person name="Welte C.U."/>
        </authorList>
    </citation>
    <scope>NUCLEOTIDE SEQUENCE</scope>
    <source>
        <strain evidence="1">MAG_39</strain>
    </source>
</reference>
<comment type="caution">
    <text evidence="1">The sequence shown here is derived from an EMBL/GenBank/DDBJ whole genome shotgun (WGS) entry which is preliminary data.</text>
</comment>
<dbReference type="EMBL" id="JAIOIV010000015">
    <property type="protein sequence ID" value="MBZ0154870.1"/>
    <property type="molecule type" value="Genomic_DNA"/>
</dbReference>
<protein>
    <submittedName>
        <fullName evidence="1">Uncharacterized protein</fullName>
    </submittedName>
</protein>